<proteinExistence type="predicted"/>
<dbReference type="AlphaFoldDB" id="A0A0F9V0M6"/>
<gene>
    <name evidence="1" type="ORF">LCGC14_0542480</name>
</gene>
<comment type="caution">
    <text evidence="1">The sequence shown here is derived from an EMBL/GenBank/DDBJ whole genome shotgun (WGS) entry which is preliminary data.</text>
</comment>
<evidence type="ECO:0000313" key="1">
    <source>
        <dbReference type="EMBL" id="KKN59413.1"/>
    </source>
</evidence>
<accession>A0A0F9V0M6</accession>
<reference evidence="1" key="1">
    <citation type="journal article" date="2015" name="Nature">
        <title>Complex archaea that bridge the gap between prokaryotes and eukaryotes.</title>
        <authorList>
            <person name="Spang A."/>
            <person name="Saw J.H."/>
            <person name="Jorgensen S.L."/>
            <person name="Zaremba-Niedzwiedzka K."/>
            <person name="Martijn J."/>
            <person name="Lind A.E."/>
            <person name="van Eijk R."/>
            <person name="Schleper C."/>
            <person name="Guy L."/>
            <person name="Ettema T.J."/>
        </authorList>
    </citation>
    <scope>NUCLEOTIDE SEQUENCE</scope>
</reference>
<sequence length="93" mass="10384">MSGEQPNKTGEAITIGGVKYRLFEDEIGPALQIIQSYNPDKPVELLHFRSMGFAVTAFDGAVSRARAKLKAELEINQNQIRIEQNQNKGENHD</sequence>
<protein>
    <submittedName>
        <fullName evidence="1">Uncharacterized protein</fullName>
    </submittedName>
</protein>
<dbReference type="EMBL" id="LAZR01000727">
    <property type="protein sequence ID" value="KKN59413.1"/>
    <property type="molecule type" value="Genomic_DNA"/>
</dbReference>
<name>A0A0F9V0M6_9ZZZZ</name>
<organism evidence="1">
    <name type="scientific">marine sediment metagenome</name>
    <dbReference type="NCBI Taxonomy" id="412755"/>
    <lineage>
        <taxon>unclassified sequences</taxon>
        <taxon>metagenomes</taxon>
        <taxon>ecological metagenomes</taxon>
    </lineage>
</organism>